<keyword evidence="2" id="KW-1185">Reference proteome</keyword>
<comment type="caution">
    <text evidence="1">The sequence shown here is derived from an EMBL/GenBank/DDBJ whole genome shotgun (WGS) entry which is preliminary data.</text>
</comment>
<reference evidence="2" key="1">
    <citation type="submission" date="2013-09" db="EMBL/GenBank/DDBJ databases">
        <title>Corchorus olitorius genome sequencing.</title>
        <authorList>
            <person name="Alam M."/>
            <person name="Haque M.S."/>
            <person name="Islam M.S."/>
            <person name="Emdad E.M."/>
            <person name="Islam M.M."/>
            <person name="Ahmed B."/>
            <person name="Halim A."/>
            <person name="Hossen Q.M.M."/>
            <person name="Hossain M.Z."/>
            <person name="Ahmed R."/>
            <person name="Khan M.M."/>
            <person name="Islam R."/>
            <person name="Rashid M.M."/>
            <person name="Khan S.A."/>
            <person name="Rahman M.S."/>
            <person name="Alam M."/>
            <person name="Yahiya A.S."/>
            <person name="Khan M.S."/>
            <person name="Azam M.S."/>
            <person name="Haque T."/>
            <person name="Lashkar M.Z.H."/>
            <person name="Akhand A.I."/>
            <person name="Morshed G."/>
            <person name="Roy S."/>
            <person name="Uddin K.S."/>
            <person name="Rabeya T."/>
            <person name="Hossain A.S."/>
            <person name="Chowdhury A."/>
            <person name="Snigdha A.R."/>
            <person name="Mortoza M.S."/>
            <person name="Matin S.A."/>
            <person name="Hoque S.M.E."/>
            <person name="Islam M.K."/>
            <person name="Roy D.K."/>
            <person name="Haider R."/>
            <person name="Moosa M.M."/>
            <person name="Elias S.M."/>
            <person name="Hasan A.M."/>
            <person name="Jahan S."/>
            <person name="Shafiuddin M."/>
            <person name="Mahmood N."/>
            <person name="Shommy N.S."/>
        </authorList>
    </citation>
    <scope>NUCLEOTIDE SEQUENCE [LARGE SCALE GENOMIC DNA]</scope>
    <source>
        <strain evidence="2">cv. O-4</strain>
    </source>
</reference>
<sequence length="69" mass="7725">MRPKSQTSPRQLTLKQRAQQGQGLKLNSLIQRIGSGENWCPLVGGIMSSPSGLIRYFSFPNWIRIALLV</sequence>
<dbReference type="AlphaFoldDB" id="A0A1R3G0K5"/>
<dbReference type="EMBL" id="AWUE01024107">
    <property type="protein sequence ID" value="OMO51611.1"/>
    <property type="molecule type" value="Genomic_DNA"/>
</dbReference>
<evidence type="ECO:0000313" key="1">
    <source>
        <dbReference type="EMBL" id="OMO51611.1"/>
    </source>
</evidence>
<name>A0A1R3G0K5_9ROSI</name>
<proteinExistence type="predicted"/>
<accession>A0A1R3G0K5</accession>
<organism evidence="1 2">
    <name type="scientific">Corchorus olitorius</name>
    <dbReference type="NCBI Taxonomy" id="93759"/>
    <lineage>
        <taxon>Eukaryota</taxon>
        <taxon>Viridiplantae</taxon>
        <taxon>Streptophyta</taxon>
        <taxon>Embryophyta</taxon>
        <taxon>Tracheophyta</taxon>
        <taxon>Spermatophyta</taxon>
        <taxon>Magnoliopsida</taxon>
        <taxon>eudicotyledons</taxon>
        <taxon>Gunneridae</taxon>
        <taxon>Pentapetalae</taxon>
        <taxon>rosids</taxon>
        <taxon>malvids</taxon>
        <taxon>Malvales</taxon>
        <taxon>Malvaceae</taxon>
        <taxon>Grewioideae</taxon>
        <taxon>Apeibeae</taxon>
        <taxon>Corchorus</taxon>
    </lineage>
</organism>
<gene>
    <name evidence="1" type="ORF">COLO4_37603</name>
</gene>
<evidence type="ECO:0000313" key="2">
    <source>
        <dbReference type="Proteomes" id="UP000187203"/>
    </source>
</evidence>
<protein>
    <submittedName>
        <fullName evidence="1">Uncharacterized protein</fullName>
    </submittedName>
</protein>
<dbReference type="Proteomes" id="UP000187203">
    <property type="component" value="Unassembled WGS sequence"/>
</dbReference>